<dbReference type="RefSeq" id="WP_206782299.1">
    <property type="nucleotide sequence ID" value="NZ_JAEMWV010000002.1"/>
</dbReference>
<organism evidence="2 3">
    <name type="scientific">Priestia flexa</name>
    <dbReference type="NCBI Taxonomy" id="86664"/>
    <lineage>
        <taxon>Bacteria</taxon>
        <taxon>Bacillati</taxon>
        <taxon>Bacillota</taxon>
        <taxon>Bacilli</taxon>
        <taxon>Bacillales</taxon>
        <taxon>Bacillaceae</taxon>
        <taxon>Priestia</taxon>
    </lineage>
</organism>
<protein>
    <submittedName>
        <fullName evidence="2">DUF262 domain-containing protein</fullName>
    </submittedName>
</protein>
<sequence length="407" mass="48178">MYLLKNEKLDFSNIDPNGVTLTNEEINEKYQRGEMRIITEQGRYPLQNIKDILSKNMKFNPEYQRRRVWNDLQKSRLIESFIINIPVPPVFLYETDFSQYEVMDGLQRLSTLYDFYDNKFALTGLEVWPELNGKKYNELPEKVQLGIDRRYISTIVIANETAKSKTEEQLLKKYVFERLNTGGTKLTDQETRNALLDGKFNELCMKIANNNKTFHKLWGIQPFSNKESNSEEDTLNEIEERKRKIYVRMEDVELVLRFFAYRQLDSISVSNVKDILDVYLKEANNSYDEETINNLEELFNKTIELTHQLYDDKAFLLYTKRKNGDFAWYNRPSKLVYDPLMSVVSSYVNKTDKIEKLIKEKDVLINKTEKLFEKHSTDFNGRNNNKSDVIRRTSLFFDVFAEVLEGK</sequence>
<gene>
    <name evidence="2" type="ORF">JF537_05780</name>
</gene>
<dbReference type="PANTHER" id="PTHR39639">
    <property type="entry name" value="CHROMOSOME 16, WHOLE GENOME SHOTGUN SEQUENCE"/>
    <property type="match status" value="1"/>
</dbReference>
<dbReference type="AlphaFoldDB" id="A0A8I1MF36"/>
<dbReference type="EMBL" id="JAEMWV010000002">
    <property type="protein sequence ID" value="MBN8251092.1"/>
    <property type="molecule type" value="Genomic_DNA"/>
</dbReference>
<feature type="domain" description="GmrSD restriction endonucleases N-terminal" evidence="1">
    <location>
        <begin position="49"/>
        <end position="196"/>
    </location>
</feature>
<dbReference type="Pfam" id="PF03235">
    <property type="entry name" value="GmrSD_N"/>
    <property type="match status" value="1"/>
</dbReference>
<comment type="caution">
    <text evidence="2">The sequence shown here is derived from an EMBL/GenBank/DDBJ whole genome shotgun (WGS) entry which is preliminary data.</text>
</comment>
<dbReference type="PANTHER" id="PTHR39639:SF1">
    <property type="entry name" value="DUF262 DOMAIN-CONTAINING PROTEIN"/>
    <property type="match status" value="1"/>
</dbReference>
<reference evidence="2" key="1">
    <citation type="submission" date="2020-12" db="EMBL/GenBank/DDBJ databases">
        <title>PHA producing bacteria isolated from mangrove.</title>
        <authorList>
            <person name="Zheng W."/>
            <person name="Yu S."/>
            <person name="Huang Y."/>
        </authorList>
    </citation>
    <scope>NUCLEOTIDE SEQUENCE</scope>
    <source>
        <strain evidence="2">GN22-4</strain>
    </source>
</reference>
<name>A0A8I1MF36_9BACI</name>
<evidence type="ECO:0000313" key="3">
    <source>
        <dbReference type="Proteomes" id="UP000664578"/>
    </source>
</evidence>
<dbReference type="InterPro" id="IPR004919">
    <property type="entry name" value="GmrSD_N"/>
</dbReference>
<evidence type="ECO:0000259" key="1">
    <source>
        <dbReference type="Pfam" id="PF03235"/>
    </source>
</evidence>
<evidence type="ECO:0000313" key="2">
    <source>
        <dbReference type="EMBL" id="MBN8251092.1"/>
    </source>
</evidence>
<proteinExistence type="predicted"/>
<accession>A0A8I1MF36</accession>
<dbReference type="Proteomes" id="UP000664578">
    <property type="component" value="Unassembled WGS sequence"/>
</dbReference>